<evidence type="ECO:0000313" key="2">
    <source>
        <dbReference type="EMBL" id="MBC4017176.1"/>
    </source>
</evidence>
<evidence type="ECO:0000256" key="1">
    <source>
        <dbReference type="ARBA" id="ARBA00005254"/>
    </source>
</evidence>
<dbReference type="PANTHER" id="PTHR43149:SF1">
    <property type="entry name" value="DELTA(3,5)-DELTA(2,4)-DIENOYL-COA ISOMERASE, MITOCHONDRIAL"/>
    <property type="match status" value="1"/>
</dbReference>
<protein>
    <submittedName>
        <fullName evidence="2">Enoyl-CoA hydratase/isomerase family protein</fullName>
    </submittedName>
</protein>
<evidence type="ECO:0000313" key="3">
    <source>
        <dbReference type="Proteomes" id="UP000600101"/>
    </source>
</evidence>
<accession>A0A9X0R019</accession>
<comment type="similarity">
    <text evidence="1">Belongs to the enoyl-CoA hydratase/isomerase family.</text>
</comment>
<dbReference type="EMBL" id="JACOMF010000024">
    <property type="protein sequence ID" value="MBC4017176.1"/>
    <property type="molecule type" value="Genomic_DNA"/>
</dbReference>
<dbReference type="PANTHER" id="PTHR43149">
    <property type="entry name" value="ENOYL-COA HYDRATASE"/>
    <property type="match status" value="1"/>
</dbReference>
<dbReference type="Pfam" id="PF00378">
    <property type="entry name" value="ECH_1"/>
    <property type="match status" value="1"/>
</dbReference>
<name>A0A9X0R019_9PROT</name>
<keyword evidence="3" id="KW-1185">Reference proteome</keyword>
<gene>
    <name evidence="2" type="ORF">H7965_17840</name>
</gene>
<proteinExistence type="inferred from homology"/>
<organism evidence="2 3">
    <name type="scientific">Siccirubricoccus deserti</name>
    <dbReference type="NCBI Taxonomy" id="2013562"/>
    <lineage>
        <taxon>Bacteria</taxon>
        <taxon>Pseudomonadati</taxon>
        <taxon>Pseudomonadota</taxon>
        <taxon>Alphaproteobacteria</taxon>
        <taxon>Acetobacterales</taxon>
        <taxon>Roseomonadaceae</taxon>
        <taxon>Siccirubricoccus</taxon>
    </lineage>
</organism>
<dbReference type="Gene3D" id="3.90.226.10">
    <property type="entry name" value="2-enoyl-CoA Hydratase, Chain A, domain 1"/>
    <property type="match status" value="1"/>
</dbReference>
<dbReference type="AlphaFoldDB" id="A0A9X0R019"/>
<dbReference type="CDD" id="cd06558">
    <property type="entry name" value="crotonase-like"/>
    <property type="match status" value="1"/>
</dbReference>
<dbReference type="GO" id="GO:0016853">
    <property type="term" value="F:isomerase activity"/>
    <property type="evidence" value="ECO:0007669"/>
    <property type="project" value="InterPro"/>
</dbReference>
<dbReference type="InterPro" id="IPR001753">
    <property type="entry name" value="Enoyl-CoA_hydra/iso"/>
</dbReference>
<dbReference type="SUPFAM" id="SSF52096">
    <property type="entry name" value="ClpP/crotonase"/>
    <property type="match status" value="1"/>
</dbReference>
<dbReference type="InterPro" id="IPR029045">
    <property type="entry name" value="ClpP/crotonase-like_dom_sf"/>
</dbReference>
<comment type="caution">
    <text evidence="2">The sequence shown here is derived from an EMBL/GenBank/DDBJ whole genome shotgun (WGS) entry which is preliminary data.</text>
</comment>
<reference evidence="2" key="1">
    <citation type="submission" date="2020-08" db="EMBL/GenBank/DDBJ databases">
        <authorList>
            <person name="Hu Y."/>
            <person name="Nguyen S.V."/>
            <person name="Li F."/>
            <person name="Fanning S."/>
        </authorList>
    </citation>
    <scope>NUCLEOTIDE SEQUENCE</scope>
    <source>
        <strain evidence="2">SYSU D8009</strain>
    </source>
</reference>
<dbReference type="InterPro" id="IPR045002">
    <property type="entry name" value="Ech1-like"/>
</dbReference>
<dbReference type="Proteomes" id="UP000600101">
    <property type="component" value="Unassembled WGS sequence"/>
</dbReference>
<sequence>MVEAARLRFHEAQVAEVVLANPGRLNAMDPVFFAELAAIFARIADSRVVRAVVLRAEGRAFSIGLDKELSMNLLPPARPGEPPAGRTTLLHRTIRRFQAAMMTVRSCPKPVIAAVNGFCFGGGLDLACAADIRLCAADAQFAVHETRIAMVADLGTLTWLPRIIGRGPAREMAFTGAPAGAGRAQAIGLVNAVYPDREQLLAGALDLARNIARNAPLVVSAVKHLMDEAELVEEERGLRHVALWNAGHFFSADLEEGHRAALERREPKWSED</sequence>